<dbReference type="PROSITE" id="PS50059">
    <property type="entry name" value="FKBP_PPIASE"/>
    <property type="match status" value="1"/>
</dbReference>
<sequence length="205" mass="23713">MRKIVCFLPLLLLFIATACEETKEIGKYDNWQARNEAFIDSLQGVYDAKSDLELLSVIDSRNKSQRIFFKKLPGNTVKEDKYPLYTDSVKAFYRGMLINEKVFAATPMQKYYTMLYKNLDVFDQNFMGDSPSEFDNPIVFKIDELIDGWVEILQRMKVGEHWEVYIPWQSAYGASANSTGTIPGYSTLIFDLQLEGIQPKQVFLH</sequence>
<reference evidence="6" key="1">
    <citation type="submission" date="2019-03" db="EMBL/GenBank/DDBJ databases">
        <title>Single cell metagenomics reveals metabolic interactions within the superorganism composed of flagellate Streblomastix strix and complex community of Bacteroidetes bacteria on its surface.</title>
        <authorList>
            <person name="Treitli S.C."/>
            <person name="Kolisko M."/>
            <person name="Husnik F."/>
            <person name="Keeling P."/>
            <person name="Hampl V."/>
        </authorList>
    </citation>
    <scope>NUCLEOTIDE SEQUENCE</scope>
    <source>
        <strain evidence="6">STM</strain>
    </source>
</reference>
<name>A0A5J4SNN2_9ZZZZ</name>
<proteinExistence type="predicted"/>
<dbReference type="EC" id="5.2.1.8" evidence="2"/>
<evidence type="ECO:0000256" key="3">
    <source>
        <dbReference type="ARBA" id="ARBA00023110"/>
    </source>
</evidence>
<dbReference type="SUPFAM" id="SSF54534">
    <property type="entry name" value="FKBP-like"/>
    <property type="match status" value="1"/>
</dbReference>
<evidence type="ECO:0000313" key="6">
    <source>
        <dbReference type="EMBL" id="KAA6347392.1"/>
    </source>
</evidence>
<dbReference type="AlphaFoldDB" id="A0A5J4SNN2"/>
<feature type="domain" description="PPIase FKBP-type" evidence="5">
    <location>
        <begin position="86"/>
        <end position="198"/>
    </location>
</feature>
<evidence type="ECO:0000256" key="1">
    <source>
        <dbReference type="ARBA" id="ARBA00000971"/>
    </source>
</evidence>
<dbReference type="PROSITE" id="PS51257">
    <property type="entry name" value="PROKAR_LIPOPROTEIN"/>
    <property type="match status" value="1"/>
</dbReference>
<evidence type="ECO:0000259" key="5">
    <source>
        <dbReference type="PROSITE" id="PS50059"/>
    </source>
</evidence>
<evidence type="ECO:0000256" key="2">
    <source>
        <dbReference type="ARBA" id="ARBA00013194"/>
    </source>
</evidence>
<dbReference type="PANTHER" id="PTHR43811:SF19">
    <property type="entry name" value="39 KDA FK506-BINDING NUCLEAR PROTEIN"/>
    <property type="match status" value="1"/>
</dbReference>
<dbReference type="Gene3D" id="3.10.50.40">
    <property type="match status" value="1"/>
</dbReference>
<comment type="catalytic activity">
    <reaction evidence="1">
        <text>[protein]-peptidylproline (omega=180) = [protein]-peptidylproline (omega=0)</text>
        <dbReference type="Rhea" id="RHEA:16237"/>
        <dbReference type="Rhea" id="RHEA-COMP:10747"/>
        <dbReference type="Rhea" id="RHEA-COMP:10748"/>
        <dbReference type="ChEBI" id="CHEBI:83833"/>
        <dbReference type="ChEBI" id="CHEBI:83834"/>
        <dbReference type="EC" id="5.2.1.8"/>
    </reaction>
</comment>
<protein>
    <recommendedName>
        <fullName evidence="2">peptidylprolyl isomerase</fullName>
        <ecNumber evidence="2">5.2.1.8</ecNumber>
    </recommendedName>
</protein>
<evidence type="ECO:0000256" key="4">
    <source>
        <dbReference type="ARBA" id="ARBA00023235"/>
    </source>
</evidence>
<keyword evidence="4 6" id="KW-0413">Isomerase</keyword>
<dbReference type="Pfam" id="PF00254">
    <property type="entry name" value="FKBP_C"/>
    <property type="match status" value="1"/>
</dbReference>
<accession>A0A5J4SNN2</accession>
<gene>
    <name evidence="6" type="ORF">EZS27_005140</name>
</gene>
<comment type="caution">
    <text evidence="6">The sequence shown here is derived from an EMBL/GenBank/DDBJ whole genome shotgun (WGS) entry which is preliminary data.</text>
</comment>
<dbReference type="EMBL" id="SNRY01000097">
    <property type="protein sequence ID" value="KAA6347392.1"/>
    <property type="molecule type" value="Genomic_DNA"/>
</dbReference>
<organism evidence="6">
    <name type="scientific">termite gut metagenome</name>
    <dbReference type="NCBI Taxonomy" id="433724"/>
    <lineage>
        <taxon>unclassified sequences</taxon>
        <taxon>metagenomes</taxon>
        <taxon>organismal metagenomes</taxon>
    </lineage>
</organism>
<dbReference type="PANTHER" id="PTHR43811">
    <property type="entry name" value="FKBP-TYPE PEPTIDYL-PROLYL CIS-TRANS ISOMERASE FKPA"/>
    <property type="match status" value="1"/>
</dbReference>
<dbReference type="InterPro" id="IPR046357">
    <property type="entry name" value="PPIase_dom_sf"/>
</dbReference>
<dbReference type="GO" id="GO:0003755">
    <property type="term" value="F:peptidyl-prolyl cis-trans isomerase activity"/>
    <property type="evidence" value="ECO:0007669"/>
    <property type="project" value="UniProtKB-KW"/>
</dbReference>
<keyword evidence="3" id="KW-0697">Rotamase</keyword>
<dbReference type="InterPro" id="IPR001179">
    <property type="entry name" value="PPIase_FKBP_dom"/>
</dbReference>